<dbReference type="EC" id="2.4.1.1" evidence="11"/>
<comment type="catalytic activity">
    <reaction evidence="1 11">
        <text>[(1-&gt;4)-alpha-D-glucosyl](n) + phosphate = [(1-&gt;4)-alpha-D-glucosyl](n-1) + alpha-D-glucose 1-phosphate</text>
        <dbReference type="Rhea" id="RHEA:41732"/>
        <dbReference type="Rhea" id="RHEA-COMP:9584"/>
        <dbReference type="Rhea" id="RHEA-COMP:9586"/>
        <dbReference type="ChEBI" id="CHEBI:15444"/>
        <dbReference type="ChEBI" id="CHEBI:43474"/>
        <dbReference type="ChEBI" id="CHEBI:58601"/>
        <dbReference type="EC" id="2.4.1.1"/>
    </reaction>
</comment>
<keyword evidence="5 11" id="KW-0328">Glycosyltransferase</keyword>
<reference evidence="12 13" key="1">
    <citation type="journal article" date="2018" name="ACS Chem. Biol.">
        <title>Ketoreductase domain dysfunction expands chemodiversity: malyngamide biosynthesis in the cyanobacterium Okeania hirsuta.</title>
        <authorList>
            <person name="Moss N.A."/>
            <person name="Leao T."/>
            <person name="Rankin M."/>
            <person name="McCullough T.M."/>
            <person name="Qu P."/>
            <person name="Korobeynikov A."/>
            <person name="Smith J.L."/>
            <person name="Gerwick L."/>
            <person name="Gerwick W.H."/>
        </authorList>
    </citation>
    <scope>NUCLEOTIDE SEQUENCE [LARGE SCALE GENOMIC DNA]</scope>
    <source>
        <strain evidence="12 13">PAB10Feb10-1</strain>
    </source>
</reference>
<evidence type="ECO:0000256" key="8">
    <source>
        <dbReference type="ARBA" id="ARBA00023277"/>
    </source>
</evidence>
<dbReference type="GO" id="GO:0005737">
    <property type="term" value="C:cytoplasm"/>
    <property type="evidence" value="ECO:0007669"/>
    <property type="project" value="TreeGrafter"/>
</dbReference>
<name>A0A3N6PRJ5_9CYAN</name>
<keyword evidence="7 10" id="KW-0663">Pyridoxal phosphate</keyword>
<comment type="caution">
    <text evidence="12">The sequence shown here is derived from an EMBL/GenBank/DDBJ whole genome shotgun (WGS) entry which is preliminary data.</text>
</comment>
<dbReference type="PIRSF" id="PIRSF000460">
    <property type="entry name" value="Pprylas_GlgP"/>
    <property type="match status" value="1"/>
</dbReference>
<comment type="cofactor">
    <cofactor evidence="2 11">
        <name>pyridoxal 5'-phosphate</name>
        <dbReference type="ChEBI" id="CHEBI:597326"/>
    </cofactor>
</comment>
<dbReference type="InterPro" id="IPR035090">
    <property type="entry name" value="Pyridoxal_P_attach_site"/>
</dbReference>
<dbReference type="NCBIfam" id="TIGR02093">
    <property type="entry name" value="P_ylase"/>
    <property type="match status" value="1"/>
</dbReference>
<dbReference type="FunFam" id="3.40.50.2000:FF:000002">
    <property type="entry name" value="Alpha-1,4 glucan phosphorylase"/>
    <property type="match status" value="1"/>
</dbReference>
<feature type="modified residue" description="N6-(pyridoxal phosphate)lysine" evidence="10">
    <location>
        <position position="678"/>
    </location>
</feature>
<keyword evidence="6 11" id="KW-0808">Transferase</keyword>
<evidence type="ECO:0000256" key="6">
    <source>
        <dbReference type="ARBA" id="ARBA00022679"/>
    </source>
</evidence>
<dbReference type="PANTHER" id="PTHR11468">
    <property type="entry name" value="GLYCOGEN PHOSPHORYLASE"/>
    <property type="match status" value="1"/>
</dbReference>
<dbReference type="Gene3D" id="3.40.50.2000">
    <property type="entry name" value="Glycogen Phosphorylase B"/>
    <property type="match status" value="2"/>
</dbReference>
<comment type="function">
    <text evidence="11">Allosteric enzyme that catalyzes the rate-limiting step in glycogen catabolism, the phosphorolytic cleavage of glycogen to produce glucose-1-phosphate, and plays a central role in maintaining cellular and organismal glucose homeostasis.</text>
</comment>
<dbReference type="PANTHER" id="PTHR11468:SF3">
    <property type="entry name" value="GLYCOGEN PHOSPHORYLASE, LIVER FORM"/>
    <property type="match status" value="1"/>
</dbReference>
<comment type="function">
    <text evidence="9">Phosphorylase is an important allosteric enzyme in carbohydrate metabolism. Enzymes from different sources differ in their regulatory mechanisms and in their natural substrates. However, all known phosphorylases share catalytic and structural properties.</text>
</comment>
<evidence type="ECO:0000256" key="2">
    <source>
        <dbReference type="ARBA" id="ARBA00001933"/>
    </source>
</evidence>
<dbReference type="Proteomes" id="UP000269154">
    <property type="component" value="Unassembled WGS sequence"/>
</dbReference>
<dbReference type="FunFam" id="3.40.50.2000:FF:000005">
    <property type="entry name" value="Alpha-1,4 glucan phosphorylase"/>
    <property type="match status" value="1"/>
</dbReference>
<evidence type="ECO:0000256" key="5">
    <source>
        <dbReference type="ARBA" id="ARBA00022676"/>
    </source>
</evidence>
<dbReference type="GO" id="GO:0008184">
    <property type="term" value="F:glycogen phosphorylase activity"/>
    <property type="evidence" value="ECO:0007669"/>
    <property type="project" value="InterPro"/>
</dbReference>
<dbReference type="CDD" id="cd04300">
    <property type="entry name" value="GT35_Glycogen_Phosphorylase"/>
    <property type="match status" value="1"/>
</dbReference>
<evidence type="ECO:0000256" key="4">
    <source>
        <dbReference type="ARBA" id="ARBA00022600"/>
    </source>
</evidence>
<keyword evidence="13" id="KW-1185">Reference proteome</keyword>
<dbReference type="InterPro" id="IPR000811">
    <property type="entry name" value="Glyco_trans_35"/>
</dbReference>
<sequence length="846" mass="96953">MNQYINPTTENQIQVEDDRTGMSVTTLRRALADNLFYLQGTYESMAKQDDFYRALAYTIRDRLLQRFLSTIRTYNEKDVKVVYYLSAEFLMGRHLGNSLINLGIYEKIRQAITESGLNLDELLEQEDDPGLGNGGLGRLAACFLDSLATLEIPAMGHGIRYEFGIFTQTVQDGWQAEIPDKWLRFGNPWEIARPAEKVEIKFGGHTEGYHDDKGHYRVTWVPDETVIGIPYDTPVPGYKVNTVNPLRLWRAEASVDFKFEEFNAGNYDGAVADKMSSETISKVLYPNDNTPQGKELRLKQQYFFVSCALQDIIRRHLSHNKNLDNLYDKAAIQLNDTHPAVAIAEMMRLLIDEYDMDWERAWHITQNTFAYTNHTLLPEALERWAISLFGRLLPRHLEIIYEINRRFLTQVQTWFPKDEELLARVSLIEEGGEKSVRMANLATVGSHAVNGVAALHTELLKKGVLKDFYQLFPDKFFNKTNGVTPRRWVLLSNPKLSALFSEKLGGDSWLRDFDQLRQLEKYVDDAEFRNRWRAIKQENKAKLAERILKHNRIEVDINSLFDIQVKRIHEYKRQHLDVFNIITLYNRIKQNPNIDIPPRTFIFGGKAAPGYYMAKLIIKLTNAVADVVNDDPDVHGRLKVVFLANFNASLGQIIYPAADLSEQISTAGKEASGTGNMKFAMNGAMTIGTLDGANIEIREEVGAENFFLFGMTAQEVFDLKAKGYKPLEYYNTNAELKAVIDRIAGGHFSEGNPNLFKPLIDSLLYNDQYMLLADYQSYIECQERVGKVFQDQEKWTKMSIYNSVRMGKFSSDRTIMEYAKEIWGAQPVKIDQETYTQDNAGLKVDS</sequence>
<proteinExistence type="inferred from homology"/>
<dbReference type="EMBL" id="RCBY01000103">
    <property type="protein sequence ID" value="RQH38025.1"/>
    <property type="molecule type" value="Genomic_DNA"/>
</dbReference>
<gene>
    <name evidence="12" type="ORF">D5R40_17915</name>
</gene>
<dbReference type="SUPFAM" id="SSF53756">
    <property type="entry name" value="UDP-Glycosyltransferase/glycogen phosphorylase"/>
    <property type="match status" value="1"/>
</dbReference>
<keyword evidence="4" id="KW-0321">Glycogen metabolism</keyword>
<dbReference type="AlphaFoldDB" id="A0A3N6PRJ5"/>
<evidence type="ECO:0000256" key="10">
    <source>
        <dbReference type="PIRSR" id="PIRSR000460-1"/>
    </source>
</evidence>
<protein>
    <recommendedName>
        <fullName evidence="11">Alpha-1,4 glucan phosphorylase</fullName>
        <ecNumber evidence="11">2.4.1.1</ecNumber>
    </recommendedName>
</protein>
<dbReference type="GO" id="GO:0005980">
    <property type="term" value="P:glycogen catabolic process"/>
    <property type="evidence" value="ECO:0007669"/>
    <property type="project" value="TreeGrafter"/>
</dbReference>
<evidence type="ECO:0000313" key="12">
    <source>
        <dbReference type="EMBL" id="RQH38025.1"/>
    </source>
</evidence>
<evidence type="ECO:0000256" key="7">
    <source>
        <dbReference type="ARBA" id="ARBA00022898"/>
    </source>
</evidence>
<evidence type="ECO:0000256" key="1">
    <source>
        <dbReference type="ARBA" id="ARBA00001275"/>
    </source>
</evidence>
<comment type="similarity">
    <text evidence="3 11">Belongs to the glycogen phosphorylase family.</text>
</comment>
<dbReference type="RefSeq" id="WP_124154978.1">
    <property type="nucleotide sequence ID" value="NZ_CAWOLW010000006.1"/>
</dbReference>
<evidence type="ECO:0000256" key="11">
    <source>
        <dbReference type="RuleBase" id="RU000587"/>
    </source>
</evidence>
<dbReference type="OrthoDB" id="9760804at2"/>
<dbReference type="InterPro" id="IPR011833">
    <property type="entry name" value="Glycg_phsphrylas"/>
</dbReference>
<evidence type="ECO:0000256" key="9">
    <source>
        <dbReference type="ARBA" id="ARBA00025174"/>
    </source>
</evidence>
<dbReference type="GO" id="GO:0030170">
    <property type="term" value="F:pyridoxal phosphate binding"/>
    <property type="evidence" value="ECO:0007669"/>
    <property type="project" value="InterPro"/>
</dbReference>
<keyword evidence="8 11" id="KW-0119">Carbohydrate metabolism</keyword>
<organism evidence="12 13">
    <name type="scientific">Okeania hirsuta</name>
    <dbReference type="NCBI Taxonomy" id="1458930"/>
    <lineage>
        <taxon>Bacteria</taxon>
        <taxon>Bacillati</taxon>
        <taxon>Cyanobacteriota</taxon>
        <taxon>Cyanophyceae</taxon>
        <taxon>Oscillatoriophycideae</taxon>
        <taxon>Oscillatoriales</taxon>
        <taxon>Microcoleaceae</taxon>
        <taxon>Okeania</taxon>
    </lineage>
</organism>
<dbReference type="Pfam" id="PF00343">
    <property type="entry name" value="Phosphorylase"/>
    <property type="match status" value="1"/>
</dbReference>
<evidence type="ECO:0000313" key="13">
    <source>
        <dbReference type="Proteomes" id="UP000269154"/>
    </source>
</evidence>
<accession>A0A3N6PRJ5</accession>
<evidence type="ECO:0000256" key="3">
    <source>
        <dbReference type="ARBA" id="ARBA00006047"/>
    </source>
</evidence>
<dbReference type="PROSITE" id="PS00102">
    <property type="entry name" value="PHOSPHORYLASE"/>
    <property type="match status" value="1"/>
</dbReference>